<proteinExistence type="predicted"/>
<dbReference type="EMBL" id="CP165734">
    <property type="protein sequence ID" value="XDV55603.1"/>
    <property type="molecule type" value="Genomic_DNA"/>
</dbReference>
<dbReference type="InterPro" id="IPR037219">
    <property type="entry name" value="Peptidase_M41-like"/>
</dbReference>
<protein>
    <recommendedName>
        <fullName evidence="2">Peptidase M41 domain-containing protein</fullName>
    </recommendedName>
</protein>
<name>A0AB39XC46_9BRAD</name>
<organism evidence="1">
    <name type="scientific">Bradyrhizobium sp. LLZ17</name>
    <dbReference type="NCBI Taxonomy" id="3239388"/>
    <lineage>
        <taxon>Bacteria</taxon>
        <taxon>Pseudomonadati</taxon>
        <taxon>Pseudomonadota</taxon>
        <taxon>Alphaproteobacteria</taxon>
        <taxon>Hyphomicrobiales</taxon>
        <taxon>Nitrobacteraceae</taxon>
        <taxon>Bradyrhizobium</taxon>
    </lineage>
</organism>
<gene>
    <name evidence="1" type="ORF">AB8Z38_22900</name>
</gene>
<dbReference type="GO" id="GO:0005524">
    <property type="term" value="F:ATP binding"/>
    <property type="evidence" value="ECO:0007669"/>
    <property type="project" value="InterPro"/>
</dbReference>
<sequence length="166" mass="18886">MTRPVQFRDDNLTPLREVALHEAAHTVIGCRFGLIPDYVTIVPDHECVGHVLWLPHIPCTREEWGARLYTAAAPAGLICLDGRSDWLSYGDSEHIERILPLCAPLTRDELYSDVDRLVHVELQTIFAVARALMRKKQITGQQVERVIRRVDHNAPAKRRATRKGVH</sequence>
<reference evidence="1" key="1">
    <citation type="submission" date="2024-08" db="EMBL/GenBank/DDBJ databases">
        <authorList>
            <person name="Chaddad Z."/>
            <person name="Lamrabet M."/>
            <person name="Bouhnik O."/>
            <person name="Alami S."/>
            <person name="Wipf D."/>
            <person name="Courty P.E."/>
            <person name="Missbah El Idrissi M."/>
        </authorList>
    </citation>
    <scope>NUCLEOTIDE SEQUENCE</scope>
    <source>
        <strain evidence="1">LLZ17</strain>
    </source>
</reference>
<dbReference type="GO" id="GO:0006508">
    <property type="term" value="P:proteolysis"/>
    <property type="evidence" value="ECO:0007669"/>
    <property type="project" value="InterPro"/>
</dbReference>
<dbReference type="RefSeq" id="WP_369720053.1">
    <property type="nucleotide sequence ID" value="NZ_CP165734.1"/>
</dbReference>
<evidence type="ECO:0000313" key="1">
    <source>
        <dbReference type="EMBL" id="XDV55603.1"/>
    </source>
</evidence>
<dbReference type="AlphaFoldDB" id="A0AB39XC46"/>
<dbReference type="GO" id="GO:0004222">
    <property type="term" value="F:metalloendopeptidase activity"/>
    <property type="evidence" value="ECO:0007669"/>
    <property type="project" value="InterPro"/>
</dbReference>
<accession>A0AB39XC46</accession>
<dbReference type="GO" id="GO:0004176">
    <property type="term" value="F:ATP-dependent peptidase activity"/>
    <property type="evidence" value="ECO:0007669"/>
    <property type="project" value="InterPro"/>
</dbReference>
<dbReference type="SUPFAM" id="SSF140990">
    <property type="entry name" value="FtsH protease domain-like"/>
    <property type="match status" value="1"/>
</dbReference>
<evidence type="ECO:0008006" key="2">
    <source>
        <dbReference type="Google" id="ProtNLM"/>
    </source>
</evidence>